<dbReference type="GO" id="GO:0032259">
    <property type="term" value="P:methylation"/>
    <property type="evidence" value="ECO:0007669"/>
    <property type="project" value="UniProtKB-KW"/>
</dbReference>
<dbReference type="SUPFAM" id="SSF53790">
    <property type="entry name" value="Tetrapyrrole methylase"/>
    <property type="match status" value="1"/>
</dbReference>
<evidence type="ECO:0000256" key="1">
    <source>
        <dbReference type="ARBA" id="ARBA00012162"/>
    </source>
</evidence>
<keyword evidence="8" id="KW-1185">Reference proteome</keyword>
<evidence type="ECO:0000313" key="8">
    <source>
        <dbReference type="Proteomes" id="UP001596039"/>
    </source>
</evidence>
<dbReference type="InterPro" id="IPR014776">
    <property type="entry name" value="4pyrrole_Mease_sub2"/>
</dbReference>
<keyword evidence="5" id="KW-0627">Porphyrin biosynthesis</keyword>
<dbReference type="InterPro" id="IPR035996">
    <property type="entry name" value="4pyrrol_Methylase_sf"/>
</dbReference>
<dbReference type="InterPro" id="IPR000878">
    <property type="entry name" value="4pyrrol_Mease"/>
</dbReference>
<evidence type="ECO:0000256" key="5">
    <source>
        <dbReference type="ARBA" id="ARBA00023244"/>
    </source>
</evidence>
<sequence length="362" mass="37669">MEIDLDLAGRRVLVVGGAPASRLAIARVLHAGASVFLASVSHPAGPAHPVPAAVHRIALPRTRTAWRELLSAVDLVVIIELPRAAETTLRAAARDRRVWIVRESPAATSPIGHVTLAGGGPGDEGMLTLAAREALRRADVVFFDRLAPQARGRDWAPGAEWVDVGKTPGHHAVPQAEIERQMVDAALAGRTVVRLKGGDPFVFGRGGEEVAACRAAGVPVTVLSGVTSAIAVPAAAGIPVTHREVSRMFTVVSGHAPLDDATVAHLIGLDGTIVVLMGVNTLPHLAAALTRNGMPSDMPLAVIERGLTPGQRTTITTVGESTEMAARLGVRSPAILVIGEVVRLCHDDDAALREVAAFAAGR</sequence>
<dbReference type="InterPro" id="IPR050161">
    <property type="entry name" value="Siro_Cobalamin_biosynth"/>
</dbReference>
<organism evidence="7 8">
    <name type="scientific">Lysinimonas soli</name>
    <dbReference type="NCBI Taxonomy" id="1074233"/>
    <lineage>
        <taxon>Bacteria</taxon>
        <taxon>Bacillati</taxon>
        <taxon>Actinomycetota</taxon>
        <taxon>Actinomycetes</taxon>
        <taxon>Micrococcales</taxon>
        <taxon>Microbacteriaceae</taxon>
        <taxon>Lysinimonas</taxon>
    </lineage>
</organism>
<comment type="caution">
    <text evidence="7">The sequence shown here is derived from an EMBL/GenBank/DDBJ whole genome shotgun (WGS) entry which is preliminary data.</text>
</comment>
<evidence type="ECO:0000256" key="3">
    <source>
        <dbReference type="ARBA" id="ARBA00022679"/>
    </source>
</evidence>
<protein>
    <recommendedName>
        <fullName evidence="1">uroporphyrinogen-III C-methyltransferase</fullName>
        <ecNumber evidence="1">2.1.1.107</ecNumber>
    </recommendedName>
</protein>
<dbReference type="InterPro" id="IPR014777">
    <property type="entry name" value="4pyrrole_Mease_sub1"/>
</dbReference>
<dbReference type="RefSeq" id="WP_386741014.1">
    <property type="nucleotide sequence ID" value="NZ_JBHSMG010000004.1"/>
</dbReference>
<evidence type="ECO:0000256" key="2">
    <source>
        <dbReference type="ARBA" id="ARBA00022603"/>
    </source>
</evidence>
<dbReference type="Gene3D" id="3.30.950.10">
    <property type="entry name" value="Methyltransferase, Cobalt-precorrin-4 Transmethylase, Domain 2"/>
    <property type="match status" value="1"/>
</dbReference>
<dbReference type="PANTHER" id="PTHR45790:SF3">
    <property type="entry name" value="S-ADENOSYL-L-METHIONINE-DEPENDENT UROPORPHYRINOGEN III METHYLTRANSFERASE, CHLOROPLASTIC"/>
    <property type="match status" value="1"/>
</dbReference>
<keyword evidence="3 7" id="KW-0808">Transferase</keyword>
<dbReference type="Proteomes" id="UP001596039">
    <property type="component" value="Unassembled WGS sequence"/>
</dbReference>
<dbReference type="Pfam" id="PF00590">
    <property type="entry name" value="TP_methylase"/>
    <property type="match status" value="1"/>
</dbReference>
<reference evidence="8" key="1">
    <citation type="journal article" date="2019" name="Int. J. Syst. Evol. Microbiol.">
        <title>The Global Catalogue of Microorganisms (GCM) 10K type strain sequencing project: providing services to taxonomists for standard genome sequencing and annotation.</title>
        <authorList>
            <consortium name="The Broad Institute Genomics Platform"/>
            <consortium name="The Broad Institute Genome Sequencing Center for Infectious Disease"/>
            <person name="Wu L."/>
            <person name="Ma J."/>
        </authorList>
    </citation>
    <scope>NUCLEOTIDE SEQUENCE [LARGE SCALE GENOMIC DNA]</scope>
    <source>
        <strain evidence="8">CGMCC 4.6997</strain>
    </source>
</reference>
<dbReference type="NCBIfam" id="TIGR01469">
    <property type="entry name" value="cobA_cysG_Cterm"/>
    <property type="match status" value="1"/>
</dbReference>
<dbReference type="PANTHER" id="PTHR45790">
    <property type="entry name" value="SIROHEME SYNTHASE-RELATED"/>
    <property type="match status" value="1"/>
</dbReference>
<dbReference type="NCBIfam" id="NF004790">
    <property type="entry name" value="PRK06136.1"/>
    <property type="match status" value="1"/>
</dbReference>
<dbReference type="EC" id="2.1.1.107" evidence="1"/>
<dbReference type="EMBL" id="JBHSMG010000004">
    <property type="protein sequence ID" value="MFC5503299.1"/>
    <property type="molecule type" value="Genomic_DNA"/>
</dbReference>
<dbReference type="GO" id="GO:0004851">
    <property type="term" value="F:uroporphyrin-III C-methyltransferase activity"/>
    <property type="evidence" value="ECO:0007669"/>
    <property type="project" value="UniProtKB-EC"/>
</dbReference>
<proteinExistence type="predicted"/>
<dbReference type="Gene3D" id="3.40.1010.10">
    <property type="entry name" value="Cobalt-precorrin-4 Transmethylase, Domain 1"/>
    <property type="match status" value="1"/>
</dbReference>
<evidence type="ECO:0000313" key="7">
    <source>
        <dbReference type="EMBL" id="MFC5503299.1"/>
    </source>
</evidence>
<feature type="domain" description="Tetrapyrrole methylase" evidence="6">
    <location>
        <begin position="114"/>
        <end position="320"/>
    </location>
</feature>
<dbReference type="Pfam" id="PF13241">
    <property type="entry name" value="NAD_binding_7"/>
    <property type="match status" value="1"/>
</dbReference>
<gene>
    <name evidence="7" type="primary">cobA</name>
    <name evidence="7" type="ORF">ACFPJ4_13710</name>
</gene>
<evidence type="ECO:0000256" key="4">
    <source>
        <dbReference type="ARBA" id="ARBA00022691"/>
    </source>
</evidence>
<evidence type="ECO:0000259" key="6">
    <source>
        <dbReference type="Pfam" id="PF00590"/>
    </source>
</evidence>
<dbReference type="InterPro" id="IPR006366">
    <property type="entry name" value="CobA/CysG_C"/>
</dbReference>
<keyword evidence="2 7" id="KW-0489">Methyltransferase</keyword>
<keyword evidence="4" id="KW-0949">S-adenosyl-L-methionine</keyword>
<accession>A0ABW0NUS4</accession>
<name>A0ABW0NUS4_9MICO</name>
<dbReference type="CDD" id="cd11642">
    <property type="entry name" value="SUMT"/>
    <property type="match status" value="1"/>
</dbReference>